<feature type="compositionally biased region" description="Basic and acidic residues" evidence="1">
    <location>
        <begin position="121"/>
        <end position="136"/>
    </location>
</feature>
<evidence type="ECO:0000313" key="2">
    <source>
        <dbReference type="EMBL" id="KAF1389777.1"/>
    </source>
</evidence>
<sequence>MEDLRGIMDLRGTGDPGKMEWNGSRKEGPNGSLLWRERGWTAGPMGTQWINMDGSGVTCVQDLSGPNICVMTRTREYGTWICDLNDVRLGSSEEVPSGTSGDNEEVAALQDQDSPGGGPTKSEHRPSTDASWDEKTGSCLPFQEST</sequence>
<organism evidence="2 3">
    <name type="scientific">Perca fluviatilis</name>
    <name type="common">European perch</name>
    <dbReference type="NCBI Taxonomy" id="8168"/>
    <lineage>
        <taxon>Eukaryota</taxon>
        <taxon>Metazoa</taxon>
        <taxon>Chordata</taxon>
        <taxon>Craniata</taxon>
        <taxon>Vertebrata</taxon>
        <taxon>Euteleostomi</taxon>
        <taxon>Actinopterygii</taxon>
        <taxon>Neopterygii</taxon>
        <taxon>Teleostei</taxon>
        <taxon>Neoteleostei</taxon>
        <taxon>Acanthomorphata</taxon>
        <taxon>Eupercaria</taxon>
        <taxon>Perciformes</taxon>
        <taxon>Percoidei</taxon>
        <taxon>Percidae</taxon>
        <taxon>Percinae</taxon>
        <taxon>Perca</taxon>
    </lineage>
</organism>
<accession>A0A6A5EKE8</accession>
<feature type="region of interest" description="Disordered" evidence="1">
    <location>
        <begin position="1"/>
        <end position="33"/>
    </location>
</feature>
<keyword evidence="3" id="KW-1185">Reference proteome</keyword>
<evidence type="ECO:0000313" key="3">
    <source>
        <dbReference type="Proteomes" id="UP000465112"/>
    </source>
</evidence>
<protein>
    <submittedName>
        <fullName evidence="2">Uncharacterized protein</fullName>
    </submittedName>
</protein>
<dbReference type="EMBL" id="VHII01000006">
    <property type="protein sequence ID" value="KAF1389777.1"/>
    <property type="molecule type" value="Genomic_DNA"/>
</dbReference>
<feature type="region of interest" description="Disordered" evidence="1">
    <location>
        <begin position="90"/>
        <end position="146"/>
    </location>
</feature>
<dbReference type="AlphaFoldDB" id="A0A6A5EKE8"/>
<comment type="caution">
    <text evidence="2">The sequence shown here is derived from an EMBL/GenBank/DDBJ whole genome shotgun (WGS) entry which is preliminary data.</text>
</comment>
<dbReference type="Proteomes" id="UP000465112">
    <property type="component" value="Chromosome 6"/>
</dbReference>
<name>A0A6A5EKE8_PERFL</name>
<gene>
    <name evidence="2" type="ORF">PFLUV_G00077060</name>
</gene>
<evidence type="ECO:0000256" key="1">
    <source>
        <dbReference type="SAM" id="MobiDB-lite"/>
    </source>
</evidence>
<proteinExistence type="predicted"/>
<reference evidence="2 3" key="1">
    <citation type="submission" date="2019-06" db="EMBL/GenBank/DDBJ databases">
        <title>A chromosome-scale genome assembly of the European perch, Perca fluviatilis.</title>
        <authorList>
            <person name="Roques C."/>
            <person name="Zahm M."/>
            <person name="Cabau C."/>
            <person name="Klopp C."/>
            <person name="Bouchez O."/>
            <person name="Donnadieu C."/>
            <person name="Kuhl H."/>
            <person name="Gislard M."/>
            <person name="Guendouz S."/>
            <person name="Journot L."/>
            <person name="Haffray P."/>
            <person name="Bestin A."/>
            <person name="Morvezen R."/>
            <person name="Feron R."/>
            <person name="Wen M."/>
            <person name="Jouanno E."/>
            <person name="Herpin A."/>
            <person name="Schartl M."/>
            <person name="Postlethwait J."/>
            <person name="Schaerlinger B."/>
            <person name="Chardard D."/>
            <person name="Lecocq T."/>
            <person name="Poncet C."/>
            <person name="Jaffrelo L."/>
            <person name="Lampietro C."/>
            <person name="Guiguen Y."/>
        </authorList>
    </citation>
    <scope>NUCLEOTIDE SEQUENCE [LARGE SCALE GENOMIC DNA]</scope>
    <source>
        <tissue evidence="2">Blood</tissue>
    </source>
</reference>